<dbReference type="NCBIfam" id="NF009466">
    <property type="entry name" value="PRK12826.1-2"/>
    <property type="match status" value="1"/>
</dbReference>
<dbReference type="Pfam" id="PF13561">
    <property type="entry name" value="adh_short_C2"/>
    <property type="match status" value="1"/>
</dbReference>
<name>A0A5M3XHL9_9ACTN</name>
<dbReference type="PANTHER" id="PTHR42879">
    <property type="entry name" value="3-OXOACYL-(ACYL-CARRIER-PROTEIN) REDUCTASE"/>
    <property type="match status" value="1"/>
</dbReference>
<keyword evidence="2" id="KW-0560">Oxidoreductase</keyword>
<dbReference type="PRINTS" id="PR00080">
    <property type="entry name" value="SDRFAMILY"/>
</dbReference>
<dbReference type="AlphaFoldDB" id="A0A5M3XHL9"/>
<dbReference type="InterPro" id="IPR036291">
    <property type="entry name" value="NAD(P)-bd_dom_sf"/>
</dbReference>
<dbReference type="NCBIfam" id="NF005559">
    <property type="entry name" value="PRK07231.1"/>
    <property type="match status" value="1"/>
</dbReference>
<sequence length="276" mass="27741">MPISLSLAGRVAVVAGAGRGIGEAVALRLAEAGAAVAVVDSRADRAAGTVAAVRQAGGTAVPIIANLLDASQVDQIVPSATEQLGSVDILVNVAGGSWALAPYRLTHEVTDEEWSLIQAMNLTYVFQLTRSALGDMVQSGGGTIVHVGSIAGVLSSPLAAAYGAAKAGISSLTRTLAYEYGPFGIRVNCIAPGRINTPATAPEPGQQQVDFTGSIPLRRMGVPAEIADAVAFLVSDLASYISGQTLLVDGGATATPGLILGVNGMPPSSDRVGGQA</sequence>
<dbReference type="PANTHER" id="PTHR42879:SF2">
    <property type="entry name" value="3-OXOACYL-[ACYL-CARRIER-PROTEIN] REDUCTASE FABG"/>
    <property type="match status" value="1"/>
</dbReference>
<evidence type="ECO:0000256" key="2">
    <source>
        <dbReference type="ARBA" id="ARBA00023002"/>
    </source>
</evidence>
<dbReference type="GO" id="GO:0016491">
    <property type="term" value="F:oxidoreductase activity"/>
    <property type="evidence" value="ECO:0007669"/>
    <property type="project" value="UniProtKB-KW"/>
</dbReference>
<comment type="similarity">
    <text evidence="1">Belongs to the short-chain dehydrogenases/reductases (SDR) family.</text>
</comment>
<dbReference type="FunFam" id="3.40.50.720:FF:000084">
    <property type="entry name" value="Short-chain dehydrogenase reductase"/>
    <property type="match status" value="1"/>
</dbReference>
<proteinExistence type="inferred from homology"/>
<dbReference type="InterPro" id="IPR050259">
    <property type="entry name" value="SDR"/>
</dbReference>
<dbReference type="GO" id="GO:0032787">
    <property type="term" value="P:monocarboxylic acid metabolic process"/>
    <property type="evidence" value="ECO:0007669"/>
    <property type="project" value="UniProtKB-ARBA"/>
</dbReference>
<comment type="caution">
    <text evidence="3">The sequence shown here is derived from an EMBL/GenBank/DDBJ whole genome shotgun (WGS) entry which is preliminary data.</text>
</comment>
<dbReference type="SUPFAM" id="SSF51735">
    <property type="entry name" value="NAD(P)-binding Rossmann-fold domains"/>
    <property type="match status" value="1"/>
</dbReference>
<evidence type="ECO:0000256" key="1">
    <source>
        <dbReference type="ARBA" id="ARBA00006484"/>
    </source>
</evidence>
<accession>A0A5M3XHL9</accession>
<keyword evidence="4" id="KW-1185">Reference proteome</keyword>
<dbReference type="PRINTS" id="PR00081">
    <property type="entry name" value="GDHRDH"/>
</dbReference>
<dbReference type="OrthoDB" id="9804774at2"/>
<evidence type="ECO:0000313" key="4">
    <source>
        <dbReference type="Proteomes" id="UP000377595"/>
    </source>
</evidence>
<dbReference type="InterPro" id="IPR002347">
    <property type="entry name" value="SDR_fam"/>
</dbReference>
<protein>
    <submittedName>
        <fullName evidence="3">Beta-ketoacyl-ACP reductase</fullName>
    </submittedName>
</protein>
<reference evidence="3 4" key="1">
    <citation type="submission" date="2019-10" db="EMBL/GenBank/DDBJ databases">
        <title>Whole genome shotgun sequence of Acrocarpospora pleiomorpha NBRC 16267.</title>
        <authorList>
            <person name="Ichikawa N."/>
            <person name="Kimura A."/>
            <person name="Kitahashi Y."/>
            <person name="Komaki H."/>
            <person name="Oguchi A."/>
        </authorList>
    </citation>
    <scope>NUCLEOTIDE SEQUENCE [LARGE SCALE GENOMIC DNA]</scope>
    <source>
        <strain evidence="3 4">NBRC 16267</strain>
    </source>
</reference>
<dbReference type="EMBL" id="BLAF01000004">
    <property type="protein sequence ID" value="GES17578.1"/>
    <property type="molecule type" value="Genomic_DNA"/>
</dbReference>
<organism evidence="3 4">
    <name type="scientific">Acrocarpospora pleiomorpha</name>
    <dbReference type="NCBI Taxonomy" id="90975"/>
    <lineage>
        <taxon>Bacteria</taxon>
        <taxon>Bacillati</taxon>
        <taxon>Actinomycetota</taxon>
        <taxon>Actinomycetes</taxon>
        <taxon>Streptosporangiales</taxon>
        <taxon>Streptosporangiaceae</taxon>
        <taxon>Acrocarpospora</taxon>
    </lineage>
</organism>
<dbReference type="RefSeq" id="WP_155342725.1">
    <property type="nucleotide sequence ID" value="NZ_BAAAHM010000001.1"/>
</dbReference>
<dbReference type="InterPro" id="IPR020904">
    <property type="entry name" value="Sc_DH/Rdtase_CS"/>
</dbReference>
<dbReference type="Proteomes" id="UP000377595">
    <property type="component" value="Unassembled WGS sequence"/>
</dbReference>
<gene>
    <name evidence="3" type="primary">fabG_1</name>
    <name evidence="3" type="ORF">Aple_004730</name>
</gene>
<dbReference type="Gene3D" id="3.40.50.720">
    <property type="entry name" value="NAD(P)-binding Rossmann-like Domain"/>
    <property type="match status" value="1"/>
</dbReference>
<dbReference type="PROSITE" id="PS00061">
    <property type="entry name" value="ADH_SHORT"/>
    <property type="match status" value="1"/>
</dbReference>
<evidence type="ECO:0000313" key="3">
    <source>
        <dbReference type="EMBL" id="GES17578.1"/>
    </source>
</evidence>